<dbReference type="Gene3D" id="3.10.20.310">
    <property type="entry name" value="membrane protein fhac"/>
    <property type="match status" value="5"/>
</dbReference>
<evidence type="ECO:0000313" key="12">
    <source>
        <dbReference type="Proteomes" id="UP001139125"/>
    </source>
</evidence>
<dbReference type="InterPro" id="IPR000184">
    <property type="entry name" value="Bac_surfAg_D15"/>
</dbReference>
<dbReference type="EMBL" id="JANDBC010000002">
    <property type="protein sequence ID" value="MCP9292013.1"/>
    <property type="molecule type" value="Genomic_DNA"/>
</dbReference>
<feature type="domain" description="POTRA" evidence="10">
    <location>
        <begin position="376"/>
        <end position="451"/>
    </location>
</feature>
<dbReference type="Gene3D" id="2.40.160.50">
    <property type="entry name" value="membrane protein fhac: a member of the omp85/tpsb transporter family"/>
    <property type="match status" value="1"/>
</dbReference>
<keyword evidence="2" id="KW-1134">Transmembrane beta strand</keyword>
<organism evidence="11 12">
    <name type="scientific">Gracilimonas sediminicola</name>
    <dbReference type="NCBI Taxonomy" id="2952158"/>
    <lineage>
        <taxon>Bacteria</taxon>
        <taxon>Pseudomonadati</taxon>
        <taxon>Balneolota</taxon>
        <taxon>Balneolia</taxon>
        <taxon>Balneolales</taxon>
        <taxon>Balneolaceae</taxon>
        <taxon>Gracilimonas</taxon>
    </lineage>
</organism>
<dbReference type="NCBIfam" id="TIGR03303">
    <property type="entry name" value="OM_YaeT"/>
    <property type="match status" value="1"/>
</dbReference>
<dbReference type="InterPro" id="IPR023707">
    <property type="entry name" value="OM_assembly_BamA"/>
</dbReference>
<gene>
    <name evidence="11" type="primary">bamA</name>
    <name evidence="11" type="ORF">NM125_10535</name>
</gene>
<dbReference type="GO" id="GO:0071709">
    <property type="term" value="P:membrane assembly"/>
    <property type="evidence" value="ECO:0007669"/>
    <property type="project" value="InterPro"/>
</dbReference>
<accession>A0A9X2L457</accession>
<keyword evidence="3" id="KW-0812">Transmembrane</keyword>
<feature type="chain" id="PRO_5040960085" description="Outer membrane protein assembly factor BamA" evidence="9">
    <location>
        <begin position="22"/>
        <end position="819"/>
    </location>
</feature>
<evidence type="ECO:0000256" key="3">
    <source>
        <dbReference type="ARBA" id="ARBA00022692"/>
    </source>
</evidence>
<evidence type="ECO:0000256" key="1">
    <source>
        <dbReference type="ARBA" id="ARBA00004370"/>
    </source>
</evidence>
<evidence type="ECO:0000256" key="8">
    <source>
        <dbReference type="NCBIfam" id="TIGR03303"/>
    </source>
</evidence>
<evidence type="ECO:0000259" key="10">
    <source>
        <dbReference type="PROSITE" id="PS51779"/>
    </source>
</evidence>
<evidence type="ECO:0000313" key="11">
    <source>
        <dbReference type="EMBL" id="MCP9292013.1"/>
    </source>
</evidence>
<evidence type="ECO:0000256" key="2">
    <source>
        <dbReference type="ARBA" id="ARBA00022452"/>
    </source>
</evidence>
<dbReference type="Pfam" id="PF01103">
    <property type="entry name" value="Omp85"/>
    <property type="match status" value="1"/>
</dbReference>
<keyword evidence="5" id="KW-0677">Repeat</keyword>
<comment type="caution">
    <text evidence="11">The sequence shown here is derived from an EMBL/GenBank/DDBJ whole genome shotgun (WGS) entry which is preliminary data.</text>
</comment>
<evidence type="ECO:0000256" key="6">
    <source>
        <dbReference type="ARBA" id="ARBA00023136"/>
    </source>
</evidence>
<keyword evidence="6" id="KW-0472">Membrane</keyword>
<dbReference type="Proteomes" id="UP001139125">
    <property type="component" value="Unassembled WGS sequence"/>
</dbReference>
<dbReference type="InterPro" id="IPR039910">
    <property type="entry name" value="D15-like"/>
</dbReference>
<evidence type="ECO:0000256" key="4">
    <source>
        <dbReference type="ARBA" id="ARBA00022729"/>
    </source>
</evidence>
<feature type="signal peptide" evidence="9">
    <location>
        <begin position="1"/>
        <end position="21"/>
    </location>
</feature>
<keyword evidence="4 9" id="KW-0732">Signal</keyword>
<dbReference type="RefSeq" id="WP_255134886.1">
    <property type="nucleotide sequence ID" value="NZ_JANDBC010000002.1"/>
</dbReference>
<dbReference type="PIRSF" id="PIRSF006076">
    <property type="entry name" value="OM_assembly_OMP85"/>
    <property type="match status" value="1"/>
</dbReference>
<protein>
    <recommendedName>
        <fullName evidence="8">Outer membrane protein assembly factor BamA</fullName>
    </recommendedName>
</protein>
<dbReference type="Pfam" id="PF07244">
    <property type="entry name" value="POTRA"/>
    <property type="match status" value="5"/>
</dbReference>
<reference evidence="11" key="1">
    <citation type="submission" date="2022-06" db="EMBL/GenBank/DDBJ databases">
        <title>Gracilimonas sp. CAU 1638 isolated from sea sediment.</title>
        <authorList>
            <person name="Kim W."/>
        </authorList>
    </citation>
    <scope>NUCLEOTIDE SEQUENCE</scope>
    <source>
        <strain evidence="11">CAU 1638</strain>
    </source>
</reference>
<dbReference type="PANTHER" id="PTHR12815">
    <property type="entry name" value="SORTING AND ASSEMBLY MACHINERY SAMM50 PROTEIN FAMILY MEMBER"/>
    <property type="match status" value="1"/>
</dbReference>
<dbReference type="AlphaFoldDB" id="A0A9X2L457"/>
<dbReference type="InterPro" id="IPR010827">
    <property type="entry name" value="BamA/TamA_POTRA"/>
</dbReference>
<dbReference type="PANTHER" id="PTHR12815:SF47">
    <property type="entry name" value="TRANSLOCATION AND ASSEMBLY MODULE SUBUNIT TAMA"/>
    <property type="match status" value="1"/>
</dbReference>
<keyword evidence="12" id="KW-1185">Reference proteome</keyword>
<evidence type="ECO:0000256" key="9">
    <source>
        <dbReference type="SAM" id="SignalP"/>
    </source>
</evidence>
<dbReference type="PROSITE" id="PS51779">
    <property type="entry name" value="POTRA"/>
    <property type="match status" value="1"/>
</dbReference>
<comment type="subcellular location">
    <subcellularLocation>
        <location evidence="1">Membrane</location>
    </subcellularLocation>
</comment>
<evidence type="ECO:0000256" key="7">
    <source>
        <dbReference type="ARBA" id="ARBA00023237"/>
    </source>
</evidence>
<dbReference type="GO" id="GO:0009279">
    <property type="term" value="C:cell outer membrane"/>
    <property type="evidence" value="ECO:0007669"/>
    <property type="project" value="UniProtKB-UniRule"/>
</dbReference>
<dbReference type="InterPro" id="IPR034746">
    <property type="entry name" value="POTRA"/>
</dbReference>
<keyword evidence="7" id="KW-0998">Cell outer membrane</keyword>
<evidence type="ECO:0000256" key="5">
    <source>
        <dbReference type="ARBA" id="ARBA00022737"/>
    </source>
</evidence>
<sequence length="819" mass="92914">MKRLLFATLLTFGFTSHLLQAQDIELTDPTTLTPAEYQIMEVTVEGNKNTREQFIKNASTLVEGSSITYPGGDKLTRAISRLYRSGLFSDIKIFVTDRTSTGISFLIKVEEQARILEYKLKGIKRSERRDLEDLLVLTPGTVITESAIGQAKNTIRRFYEDKGYWYTEIETSTKEVEGVEDRVRLIFDIKPGERLEVKDIVFKGADEFKDRKLRRQIKPLKEDAWWKIFGKKVFKEEEFEEGKESVLTFYRENGFTDARILKDSVYTYEHDGLFKDKTGLKVVVTIEEGPQYKVRDITWDGNTVYSNETLTQVLGFEKGDIFNQNKFEENYSFGESSVSSLYQNNGYLFFQAVPNVTKVAEDSLDIHFDIYEDEIANIRHVSFSGNTRTHDDVVRRTLRTTPGNRYSRDAVIRTIRELGTLGFFDPQNIQPDILPNREDKTVDINYRLDDSQSTSNFEFSGGYGGPSIGVILSARVNFNNFSLKRAFEDGGWTPIPSGDGQKLSLGVQVTGTGYQSYSFGFQEPWFKGKPTSVGVNVSYNLLNYRGSTERNELFSSSVSMGKRLKWPDDYFSTQSIIGYQLYNIEGNSSFLADGTSSLLTFEQVLERNSVDNPISPMTGSKFTLSFEAAPPLPGFSEYYKLTSAYQHHVPIVEKLVLTSQVQYGYIGYFTDDKRSELNKFLVGGTQLQQRQSFLYDNIDLRGYPGGTTTSISPIVDGQKVAGTMYSKYSLEMRYPAVSNEQVQIIPYVFTDAGNSYLDFNDFDPFRVKRSAGLGVRLYLPVLGLVDLSYGYRLDGVTVPNSADVQPGNWEFLFNIGAPF</sequence>
<name>A0A9X2L457_9BACT</name>
<proteinExistence type="predicted"/>